<keyword evidence="1" id="KW-1133">Transmembrane helix</keyword>
<keyword evidence="2" id="KW-1185">Reference proteome</keyword>
<accession>A0A5S6QMA3</accession>
<name>A0A5S6QMA3_TRIMR</name>
<evidence type="ECO:0000256" key="1">
    <source>
        <dbReference type="SAM" id="Phobius"/>
    </source>
</evidence>
<evidence type="ECO:0000313" key="3">
    <source>
        <dbReference type="WBParaSite" id="TMUE_2000007992.1"/>
    </source>
</evidence>
<dbReference type="Proteomes" id="UP000046395">
    <property type="component" value="Unassembled WGS sequence"/>
</dbReference>
<proteinExistence type="predicted"/>
<feature type="transmembrane region" description="Helical" evidence="1">
    <location>
        <begin position="209"/>
        <end position="230"/>
    </location>
</feature>
<evidence type="ECO:0000313" key="2">
    <source>
        <dbReference type="Proteomes" id="UP000046395"/>
    </source>
</evidence>
<dbReference type="WBParaSite" id="TMUE_2000007992.1">
    <property type="protein sequence ID" value="TMUE_2000007992.1"/>
    <property type="gene ID" value="WBGene00295388"/>
</dbReference>
<organism evidence="2 3">
    <name type="scientific">Trichuris muris</name>
    <name type="common">Mouse whipworm</name>
    <dbReference type="NCBI Taxonomy" id="70415"/>
    <lineage>
        <taxon>Eukaryota</taxon>
        <taxon>Metazoa</taxon>
        <taxon>Ecdysozoa</taxon>
        <taxon>Nematoda</taxon>
        <taxon>Enoplea</taxon>
        <taxon>Dorylaimia</taxon>
        <taxon>Trichinellida</taxon>
        <taxon>Trichuridae</taxon>
        <taxon>Trichuris</taxon>
    </lineage>
</organism>
<reference evidence="3" key="1">
    <citation type="submission" date="2019-12" db="UniProtKB">
        <authorList>
            <consortium name="WormBaseParasite"/>
        </authorList>
    </citation>
    <scope>IDENTIFICATION</scope>
</reference>
<protein>
    <submittedName>
        <fullName evidence="3">PUM-HD domain-containing protein</fullName>
    </submittedName>
</protein>
<dbReference type="AlphaFoldDB" id="A0A5S6QMA3"/>
<keyword evidence="1" id="KW-0472">Membrane</keyword>
<feature type="transmembrane region" description="Helical" evidence="1">
    <location>
        <begin position="6"/>
        <end position="24"/>
    </location>
</feature>
<sequence>MDPFVFLLVYIYAIMRIMFAFNLTSGGLPYDDSLTQTAANVLHDMLRKRNGAKHFVRAFVSMNEKYWVHGMYQLAGQFVARLQCAEETSPLCYRRVLEECLHVFKTNGTRHVVRVLEECLDVSRTNGTRHVVKSGCGVIIAEIYKSPLKGHLEPIGVGNLFAAAGRLDAYKTIRGPDGMVSRAGGSPSLVHTIEEGDEFFQTKDPFVHLLMYIYVSIHIMFAFSLTSGGLPYDDLLVRTAVSVLHEV</sequence>
<keyword evidence="1" id="KW-0812">Transmembrane</keyword>